<evidence type="ECO:0000256" key="7">
    <source>
        <dbReference type="ARBA" id="ARBA00022842"/>
    </source>
</evidence>
<keyword evidence="6 11" id="KW-0479">Metal-binding</keyword>
<dbReference type="PANTHER" id="PTHR21371:SF1">
    <property type="entry name" value="KETOL-ACID REDUCTOISOMERASE, MITOCHONDRIAL"/>
    <property type="match status" value="1"/>
</dbReference>
<dbReference type="EMBL" id="LHYJ01000042">
    <property type="protein sequence ID" value="KXB07878.1"/>
    <property type="molecule type" value="Genomic_DNA"/>
</dbReference>
<dbReference type="PANTHER" id="PTHR21371">
    <property type="entry name" value="KETOL-ACID REDUCTOISOMERASE, MITOCHONDRIAL"/>
    <property type="match status" value="1"/>
</dbReference>
<dbReference type="SUPFAM" id="SSF48179">
    <property type="entry name" value="6-phosphogluconate dehydrogenase C-terminal domain-like"/>
    <property type="match status" value="1"/>
</dbReference>
<dbReference type="PROSITE" id="PS51850">
    <property type="entry name" value="KARI_N"/>
    <property type="match status" value="1"/>
</dbReference>
<keyword evidence="5 11" id="KW-0028">Amino-acid biosynthesis</keyword>
<proteinExistence type="inferred from homology"/>
<comment type="similarity">
    <text evidence="4 11">Belongs to the ketol-acid reductoisomerase family.</text>
</comment>
<feature type="domain" description="KARI C-terminal knotted" evidence="14">
    <location>
        <begin position="152"/>
        <end position="297"/>
    </location>
</feature>
<evidence type="ECO:0000259" key="14">
    <source>
        <dbReference type="PROSITE" id="PS51851"/>
    </source>
</evidence>
<name>A0A133VN47_9EURY</name>
<keyword evidence="12" id="KW-0175">Coiled coil</keyword>
<evidence type="ECO:0000256" key="6">
    <source>
        <dbReference type="ARBA" id="ARBA00022723"/>
    </source>
</evidence>
<comment type="pathway">
    <text evidence="2">Amino-acid biosynthesis; L-valine biosynthesis; L-valine from pyruvate: step 2/4.</text>
</comment>
<evidence type="ECO:0000256" key="3">
    <source>
        <dbReference type="ARBA" id="ARBA00004885"/>
    </source>
</evidence>
<evidence type="ECO:0000256" key="9">
    <source>
        <dbReference type="ARBA" id="ARBA00023304"/>
    </source>
</evidence>
<evidence type="ECO:0000256" key="12">
    <source>
        <dbReference type="SAM" id="Coils"/>
    </source>
</evidence>
<keyword evidence="7 11" id="KW-0460">Magnesium</keyword>
<dbReference type="UniPathway" id="UPA00049">
    <property type="reaction ID" value="UER00060"/>
</dbReference>
<feature type="binding site" evidence="11">
    <location>
        <position position="196"/>
    </location>
    <ligand>
        <name>Mg(2+)</name>
        <dbReference type="ChEBI" id="CHEBI:18420"/>
        <label>2</label>
    </ligand>
</feature>
<dbReference type="GO" id="GO:0016853">
    <property type="term" value="F:isomerase activity"/>
    <property type="evidence" value="ECO:0007669"/>
    <property type="project" value="UniProtKB-KW"/>
</dbReference>
<dbReference type="AlphaFoldDB" id="A0A133VN47"/>
<dbReference type="GO" id="GO:0009097">
    <property type="term" value="P:isoleucine biosynthetic process"/>
    <property type="evidence" value="ECO:0007669"/>
    <property type="project" value="UniProtKB-UniRule"/>
</dbReference>
<organism evidence="15 16">
    <name type="scientific">candidate division MSBL1 archaeon SCGC-AAA382N08</name>
    <dbReference type="NCBI Taxonomy" id="1698285"/>
    <lineage>
        <taxon>Archaea</taxon>
        <taxon>Methanobacteriati</taxon>
        <taxon>Methanobacteriota</taxon>
        <taxon>candidate division MSBL1</taxon>
    </lineage>
</organism>
<dbReference type="PATRIC" id="fig|1698285.3.peg.434"/>
<dbReference type="PROSITE" id="PS51851">
    <property type="entry name" value="KARI_C"/>
    <property type="match status" value="1"/>
</dbReference>
<comment type="pathway">
    <text evidence="3">Amino-acid biosynthesis; L-isoleucine biosynthesis; L-isoleucine from 2-oxobutanoate: step 2/4.</text>
</comment>
<evidence type="ECO:0000256" key="4">
    <source>
        <dbReference type="ARBA" id="ARBA00010318"/>
    </source>
</evidence>
<protein>
    <recommendedName>
        <fullName evidence="10">Ketol-acid reductoisomerase</fullName>
        <ecNumber evidence="10">1.1.1.86</ecNumber>
    </recommendedName>
</protein>
<evidence type="ECO:0000256" key="8">
    <source>
        <dbReference type="ARBA" id="ARBA00023002"/>
    </source>
</evidence>
<dbReference type="InterPro" id="IPR013116">
    <property type="entry name" value="KARI_N"/>
</dbReference>
<accession>A0A133VN47</accession>
<dbReference type="SUPFAM" id="SSF51735">
    <property type="entry name" value="NAD(P)-binding Rossmann-fold domains"/>
    <property type="match status" value="1"/>
</dbReference>
<keyword evidence="8 11" id="KW-0560">Oxidoreductase</keyword>
<evidence type="ECO:0000256" key="1">
    <source>
        <dbReference type="ARBA" id="ARBA00001946"/>
    </source>
</evidence>
<comment type="cofactor">
    <cofactor evidence="1">
        <name>Mg(2+)</name>
        <dbReference type="ChEBI" id="CHEBI:18420"/>
    </cofactor>
</comment>
<reference evidence="15 16" key="1">
    <citation type="journal article" date="2016" name="Sci. Rep.">
        <title>Metabolic traits of an uncultured archaeal lineage -MSBL1- from brine pools of the Red Sea.</title>
        <authorList>
            <person name="Mwirichia R."/>
            <person name="Alam I."/>
            <person name="Rashid M."/>
            <person name="Vinu M."/>
            <person name="Ba-Alawi W."/>
            <person name="Anthony Kamau A."/>
            <person name="Kamanda Ngugi D."/>
            <person name="Goker M."/>
            <person name="Klenk H.P."/>
            <person name="Bajic V."/>
            <person name="Stingl U."/>
        </authorList>
    </citation>
    <scope>NUCLEOTIDE SEQUENCE [LARGE SCALE GENOMIC DNA]</scope>
    <source>
        <strain evidence="15">SCGC-AAA382N08</strain>
    </source>
</reference>
<evidence type="ECO:0000259" key="13">
    <source>
        <dbReference type="PROSITE" id="PS51850"/>
    </source>
</evidence>
<dbReference type="PIRSF" id="PIRSF000116">
    <property type="entry name" value="IlvC_gammaproteo"/>
    <property type="match status" value="1"/>
</dbReference>
<feature type="binding site" evidence="11">
    <location>
        <position position="160"/>
    </location>
    <ligand>
        <name>Mg(2+)</name>
        <dbReference type="ChEBI" id="CHEBI:18420"/>
        <label>2</label>
    </ligand>
</feature>
<keyword evidence="9 11" id="KW-0100">Branched-chain amino acid biosynthesis</keyword>
<evidence type="ECO:0000256" key="11">
    <source>
        <dbReference type="PROSITE-ProRule" id="PRU01198"/>
    </source>
</evidence>
<dbReference type="Proteomes" id="UP000070175">
    <property type="component" value="Unassembled WGS sequence"/>
</dbReference>
<dbReference type="GO" id="GO:0004455">
    <property type="term" value="F:ketol-acid reductoisomerase activity"/>
    <property type="evidence" value="ECO:0007669"/>
    <property type="project" value="UniProtKB-UniRule"/>
</dbReference>
<dbReference type="UniPathway" id="UPA00047">
    <property type="reaction ID" value="UER00056"/>
</dbReference>
<dbReference type="InterPro" id="IPR000506">
    <property type="entry name" value="KARI_C"/>
</dbReference>
<dbReference type="NCBIfam" id="TIGR00465">
    <property type="entry name" value="ilvC"/>
    <property type="match status" value="1"/>
</dbReference>
<sequence>QANNMRDRGCNVILGLRPDGESWNKAKEDGFDVYGIREAVKRGDIIHFLIPDEVQKEVYEEKIEPEIEGKDVFSVSHGFNIFYEEIEPPKDMDVVMIAPKCPGPMFRRAFEQGSAVPGLFAVENDYSGNAKEIALAMAKATGLTRVGVIETTFKEEVETDLVGEQTVLVGGVSELIKAGFETLVDADYQPENAYFEVLNELKFIVDSIFEGGIEGMMQGVSNTAEYGGRTRGSRVIDDHVKESMKELLDEVQDGTFAKEWIAEKDKEDGKLEKLREQGKEHQIEKVGKKLRKLGGMGE</sequence>
<feature type="non-terminal residue" evidence="15">
    <location>
        <position position="1"/>
    </location>
</feature>
<evidence type="ECO:0000256" key="5">
    <source>
        <dbReference type="ARBA" id="ARBA00022605"/>
    </source>
</evidence>
<feature type="coiled-coil region" evidence="12">
    <location>
        <begin position="257"/>
        <end position="284"/>
    </location>
</feature>
<dbReference type="Gene3D" id="3.40.50.720">
    <property type="entry name" value="NAD(P)-binding Rossmann-like Domain"/>
    <property type="match status" value="1"/>
</dbReference>
<comment type="caution">
    <text evidence="15">The sequence shown here is derived from an EMBL/GenBank/DDBJ whole genome shotgun (WGS) entry which is preliminary data.</text>
</comment>
<dbReference type="Pfam" id="PF07991">
    <property type="entry name" value="KARI_N"/>
    <property type="match status" value="1"/>
</dbReference>
<dbReference type="NCBIfam" id="NF004017">
    <property type="entry name" value="PRK05479.1"/>
    <property type="match status" value="1"/>
</dbReference>
<dbReference type="GO" id="GO:0046872">
    <property type="term" value="F:metal ion binding"/>
    <property type="evidence" value="ECO:0007669"/>
    <property type="project" value="UniProtKB-UniRule"/>
</dbReference>
<evidence type="ECO:0000256" key="10">
    <source>
        <dbReference type="NCBIfam" id="TIGR00465"/>
    </source>
</evidence>
<evidence type="ECO:0000313" key="16">
    <source>
        <dbReference type="Proteomes" id="UP000070175"/>
    </source>
</evidence>
<dbReference type="InterPro" id="IPR008927">
    <property type="entry name" value="6-PGluconate_DH-like_C_sf"/>
</dbReference>
<gene>
    <name evidence="15" type="ORF">AKJ56_02195</name>
</gene>
<feature type="binding site" evidence="11">
    <location>
        <position position="160"/>
    </location>
    <ligand>
        <name>Mg(2+)</name>
        <dbReference type="ChEBI" id="CHEBI:18420"/>
        <label>1</label>
    </ligand>
</feature>
<feature type="binding site" evidence="11">
    <location>
        <position position="164"/>
    </location>
    <ligand>
        <name>Mg(2+)</name>
        <dbReference type="ChEBI" id="CHEBI:18420"/>
        <label>1</label>
    </ligand>
</feature>
<dbReference type="InterPro" id="IPR036291">
    <property type="entry name" value="NAD(P)-bd_dom_sf"/>
</dbReference>
<dbReference type="InterPro" id="IPR014359">
    <property type="entry name" value="KARI_prok"/>
</dbReference>
<feature type="domain" description="KARI N-terminal Rossmann" evidence="13">
    <location>
        <begin position="1"/>
        <end position="151"/>
    </location>
</feature>
<dbReference type="Pfam" id="PF01450">
    <property type="entry name" value="KARI_C"/>
    <property type="match status" value="1"/>
</dbReference>
<keyword evidence="15" id="KW-0413">Isomerase</keyword>
<dbReference type="Gene3D" id="6.10.240.10">
    <property type="match status" value="1"/>
</dbReference>
<dbReference type="GO" id="GO:0009099">
    <property type="term" value="P:L-valine biosynthetic process"/>
    <property type="evidence" value="ECO:0007669"/>
    <property type="project" value="UniProtKB-UniRule"/>
</dbReference>
<dbReference type="EC" id="1.1.1.86" evidence="10"/>
<evidence type="ECO:0000313" key="15">
    <source>
        <dbReference type="EMBL" id="KXB07878.1"/>
    </source>
</evidence>
<feature type="binding site" evidence="11">
    <location>
        <position position="200"/>
    </location>
    <ligand>
        <name>Mg(2+)</name>
        <dbReference type="ChEBI" id="CHEBI:18420"/>
        <label>2</label>
    </ligand>
</feature>
<feature type="binding site" evidence="11">
    <location>
        <position position="221"/>
    </location>
    <ligand>
        <name>substrate</name>
    </ligand>
</feature>
<dbReference type="GO" id="GO:0050661">
    <property type="term" value="F:NADP binding"/>
    <property type="evidence" value="ECO:0007669"/>
    <property type="project" value="InterPro"/>
</dbReference>
<keyword evidence="16" id="KW-1185">Reference proteome</keyword>
<dbReference type="InterPro" id="IPR013023">
    <property type="entry name" value="KARI"/>
</dbReference>
<evidence type="ECO:0000256" key="2">
    <source>
        <dbReference type="ARBA" id="ARBA00004864"/>
    </source>
</evidence>